<proteinExistence type="predicted"/>
<dbReference type="AlphaFoldDB" id="A0A2R5GPY1"/>
<keyword evidence="3" id="KW-1185">Reference proteome</keyword>
<feature type="region of interest" description="Disordered" evidence="1">
    <location>
        <begin position="1"/>
        <end position="73"/>
    </location>
</feature>
<accession>A0A2R5GPY1</accession>
<protein>
    <submittedName>
        <fullName evidence="2">Uncharacterized protein</fullName>
    </submittedName>
</protein>
<sequence length="795" mass="88674">MRGARKADEEFKGALDADAKPNPSPQHCKPRQTMTKPISPPGDDPVWSCTSSEADLPSTHTHSPKTDEGQADNTDDVEFAQDALTHTHQSSKISNTNHHHGEILGEFSFSNTGDLKSSANATGGVTSYDIFMHFVKFDDSHQSSAPVCDVSALLSRACFETWLKTRKGIPASPEDSFRKILTAHITGTKKRRPFPPPVEAQVLRLVRQRAIWPCFDGYRSLDANLTSKIINIGRAGFRAKGYHEQEKQRAKPFLNKPPKTLPPGFAVTSPTLPDFAGSGQFNTSYSFDVNAHVPAQASSATSQSTTLGFHDAAHSRQQIPPFYHHTDVSETHASHASVAQGQNPRYVHERSFSNHDHVGHKAENPCEDAYQDVAWGTNTYEDSKDDDGGKGGQDRMQDLLLRSEGAPRHFDVDVQIHLHPDDDSQDLKQLTRQETHDRWDALDAVAQDLSFATEPLPTEQYGPASIHTQNSSNNNEDTDLLDLILGTDTPSPNVPGAAKRRLSDPSLATGQSPARNDAKNRRFAQELVSVARDRGTDAVENLIRQAFGGPNRSHFVEHVRRAWAADPEMIQYLLGVFDVTPAEFLGHDAAATKQQGDPRYLPLDVAEDSRTLRASIVRIICHTMLPNGIRDMVNLDTNRELISKTLAWQRRMAISIDVVADDPRFSHSFRFPQPKASGDFDPTRPIGRAAFDAVTGQYFSADRTTYEILRGDVIGKCNFHLSPSPFFYWTAFRETAPLIVMYQRVFHQSFSLRLDGTPFVCRSLFVYRNGKIYSTFQDVTYLYPEMIQMPMYITM</sequence>
<evidence type="ECO:0000313" key="2">
    <source>
        <dbReference type="EMBL" id="GBG32359.1"/>
    </source>
</evidence>
<organism evidence="2 3">
    <name type="scientific">Hondaea fermentalgiana</name>
    <dbReference type="NCBI Taxonomy" id="2315210"/>
    <lineage>
        <taxon>Eukaryota</taxon>
        <taxon>Sar</taxon>
        <taxon>Stramenopiles</taxon>
        <taxon>Bigyra</taxon>
        <taxon>Labyrinthulomycetes</taxon>
        <taxon>Thraustochytrida</taxon>
        <taxon>Thraustochytriidae</taxon>
        <taxon>Hondaea</taxon>
    </lineage>
</organism>
<feature type="compositionally biased region" description="Basic and acidic residues" evidence="1">
    <location>
        <begin position="1"/>
        <end position="19"/>
    </location>
</feature>
<dbReference type="EMBL" id="BEYU01000121">
    <property type="protein sequence ID" value="GBG32359.1"/>
    <property type="molecule type" value="Genomic_DNA"/>
</dbReference>
<dbReference type="Proteomes" id="UP000241890">
    <property type="component" value="Unassembled WGS sequence"/>
</dbReference>
<reference evidence="2 3" key="1">
    <citation type="submission" date="2017-12" db="EMBL/GenBank/DDBJ databases">
        <title>Sequencing, de novo assembly and annotation of complete genome of a new Thraustochytrid species, strain FCC1311.</title>
        <authorList>
            <person name="Sedici K."/>
            <person name="Godart F."/>
            <person name="Aiese Cigliano R."/>
            <person name="Sanseverino W."/>
            <person name="Barakat M."/>
            <person name="Ortet P."/>
            <person name="Marechal E."/>
            <person name="Cagnac O."/>
            <person name="Amato A."/>
        </authorList>
    </citation>
    <scope>NUCLEOTIDE SEQUENCE [LARGE SCALE GENOMIC DNA]</scope>
</reference>
<evidence type="ECO:0000256" key="1">
    <source>
        <dbReference type="SAM" id="MobiDB-lite"/>
    </source>
</evidence>
<feature type="compositionally biased region" description="Polar residues" evidence="1">
    <location>
        <begin position="466"/>
        <end position="475"/>
    </location>
</feature>
<feature type="region of interest" description="Disordered" evidence="1">
    <location>
        <begin position="455"/>
        <end position="521"/>
    </location>
</feature>
<dbReference type="InParanoid" id="A0A2R5GPY1"/>
<feature type="compositionally biased region" description="Polar residues" evidence="1">
    <location>
        <begin position="48"/>
        <end position="61"/>
    </location>
</feature>
<name>A0A2R5GPY1_9STRA</name>
<comment type="caution">
    <text evidence="2">The sequence shown here is derived from an EMBL/GenBank/DDBJ whole genome shotgun (WGS) entry which is preliminary data.</text>
</comment>
<evidence type="ECO:0000313" key="3">
    <source>
        <dbReference type="Proteomes" id="UP000241890"/>
    </source>
</evidence>
<gene>
    <name evidence="2" type="ORF">FCC1311_085842</name>
</gene>